<keyword evidence="4" id="KW-0804">Transcription</keyword>
<dbReference type="SUPFAM" id="SSF53850">
    <property type="entry name" value="Periplasmic binding protein-like II"/>
    <property type="match status" value="1"/>
</dbReference>
<feature type="domain" description="HTH lysR-type" evidence="5">
    <location>
        <begin position="5"/>
        <end position="62"/>
    </location>
</feature>
<evidence type="ECO:0000256" key="1">
    <source>
        <dbReference type="ARBA" id="ARBA00009437"/>
    </source>
</evidence>
<keyword evidence="7" id="KW-1185">Reference proteome</keyword>
<evidence type="ECO:0000256" key="3">
    <source>
        <dbReference type="ARBA" id="ARBA00023125"/>
    </source>
</evidence>
<evidence type="ECO:0000256" key="4">
    <source>
        <dbReference type="ARBA" id="ARBA00023163"/>
    </source>
</evidence>
<dbReference type="PANTHER" id="PTHR30537">
    <property type="entry name" value="HTH-TYPE TRANSCRIPTIONAL REGULATOR"/>
    <property type="match status" value="1"/>
</dbReference>
<dbReference type="RefSeq" id="WP_255895626.1">
    <property type="nucleotide sequence ID" value="NZ_JAMZEG020000002.1"/>
</dbReference>
<dbReference type="InterPro" id="IPR005119">
    <property type="entry name" value="LysR_subst-bd"/>
</dbReference>
<dbReference type="InterPro" id="IPR036390">
    <property type="entry name" value="WH_DNA-bd_sf"/>
</dbReference>
<gene>
    <name evidence="6" type="ORF">M3I01_009655</name>
</gene>
<dbReference type="InterPro" id="IPR036388">
    <property type="entry name" value="WH-like_DNA-bd_sf"/>
</dbReference>
<sequence length="301" mass="33973">MAGSIDLNEMMLFVAVIDAGSFTLAADRLNIPKANLSRKISHLEQRLGVTLLERTTRSQHITEAGKHYLAHCRRIHQEVDLAEACIGKILNKVDGHLRVSSSVGLGHEILKPVLGQFMFLYPNVTLQFDLLNRRVDLIEEGFDLVIRIGKLEDSRLIAKRLGTITRNIYVSPNYLAQHGHIESLEQLGKCDFLMMSSAQYCGRLLLESKKRQHVLNLAPKMIVDDYVILKEMVVEGLGAGVIPNYMCQQELENGALVQILPDWGIPTVDVYALYPKHRLNIPKVKAFMDFIQAVFNQRLTC</sequence>
<dbReference type="PROSITE" id="PS50931">
    <property type="entry name" value="HTH_LYSR"/>
    <property type="match status" value="1"/>
</dbReference>
<comment type="caution">
    <text evidence="6">The sequence shown here is derived from an EMBL/GenBank/DDBJ whole genome shotgun (WGS) entry which is preliminary data.</text>
</comment>
<keyword evidence="2" id="KW-0805">Transcription regulation</keyword>
<evidence type="ECO:0000256" key="2">
    <source>
        <dbReference type="ARBA" id="ARBA00023015"/>
    </source>
</evidence>
<comment type="similarity">
    <text evidence="1">Belongs to the LysR transcriptional regulatory family.</text>
</comment>
<organism evidence="6 7">
    <name type="scientific">Marinomonas maritima</name>
    <dbReference type="NCBI Taxonomy" id="2940935"/>
    <lineage>
        <taxon>Bacteria</taxon>
        <taxon>Pseudomonadati</taxon>
        <taxon>Pseudomonadota</taxon>
        <taxon>Gammaproteobacteria</taxon>
        <taxon>Oceanospirillales</taxon>
        <taxon>Oceanospirillaceae</taxon>
        <taxon>Marinomonas</taxon>
    </lineage>
</organism>
<reference evidence="6" key="1">
    <citation type="submission" date="2023-01" db="EMBL/GenBank/DDBJ databases">
        <title>Psychroserpens sp. MSW6 and Marinomonas sp. RSW2, isolated from seawater.</title>
        <authorList>
            <person name="Kristyanto S."/>
            <person name="Jung J."/>
            <person name="Kim J.M."/>
            <person name="Jeon C.O."/>
        </authorList>
    </citation>
    <scope>NUCLEOTIDE SEQUENCE</scope>
    <source>
        <strain evidence="6">RSW2</strain>
    </source>
</reference>
<dbReference type="PANTHER" id="PTHR30537:SF68">
    <property type="entry name" value="TRANSCRIPTIONAL REGULATOR-RELATED"/>
    <property type="match status" value="1"/>
</dbReference>
<dbReference type="SUPFAM" id="SSF46785">
    <property type="entry name" value="Winged helix' DNA-binding domain"/>
    <property type="match status" value="1"/>
</dbReference>
<keyword evidence="3" id="KW-0238">DNA-binding</keyword>
<proteinExistence type="inferred from homology"/>
<dbReference type="Proteomes" id="UP001139522">
    <property type="component" value="Unassembled WGS sequence"/>
</dbReference>
<name>A0ABT5WEC2_9GAMM</name>
<dbReference type="CDD" id="cd08422">
    <property type="entry name" value="PBP2_CrgA_like"/>
    <property type="match status" value="1"/>
</dbReference>
<dbReference type="InterPro" id="IPR058163">
    <property type="entry name" value="LysR-type_TF_proteobact-type"/>
</dbReference>
<protein>
    <submittedName>
        <fullName evidence="6">LysR family transcriptional regulator</fullName>
    </submittedName>
</protein>
<dbReference type="InterPro" id="IPR000847">
    <property type="entry name" value="LysR_HTH_N"/>
</dbReference>
<dbReference type="EMBL" id="JAMZEG020000002">
    <property type="protein sequence ID" value="MDE8603175.1"/>
    <property type="molecule type" value="Genomic_DNA"/>
</dbReference>
<evidence type="ECO:0000313" key="6">
    <source>
        <dbReference type="EMBL" id="MDE8603175.1"/>
    </source>
</evidence>
<accession>A0ABT5WEC2</accession>
<evidence type="ECO:0000259" key="5">
    <source>
        <dbReference type="PROSITE" id="PS50931"/>
    </source>
</evidence>
<dbReference type="Pfam" id="PF00126">
    <property type="entry name" value="HTH_1"/>
    <property type="match status" value="1"/>
</dbReference>
<dbReference type="Pfam" id="PF03466">
    <property type="entry name" value="LysR_substrate"/>
    <property type="match status" value="1"/>
</dbReference>
<evidence type="ECO:0000313" key="7">
    <source>
        <dbReference type="Proteomes" id="UP001139522"/>
    </source>
</evidence>
<dbReference type="Gene3D" id="3.40.190.290">
    <property type="match status" value="1"/>
</dbReference>
<dbReference type="Gene3D" id="1.10.10.10">
    <property type="entry name" value="Winged helix-like DNA-binding domain superfamily/Winged helix DNA-binding domain"/>
    <property type="match status" value="1"/>
</dbReference>